<keyword evidence="5" id="KW-1185">Reference proteome</keyword>
<comment type="similarity">
    <text evidence="1">Belongs to the amidase family.</text>
</comment>
<dbReference type="Proteomes" id="UP001362999">
    <property type="component" value="Unassembled WGS sequence"/>
</dbReference>
<evidence type="ECO:0000313" key="5">
    <source>
        <dbReference type="Proteomes" id="UP001362999"/>
    </source>
</evidence>
<dbReference type="GO" id="GO:0016787">
    <property type="term" value="F:hydrolase activity"/>
    <property type="evidence" value="ECO:0007669"/>
    <property type="project" value="UniProtKB-KW"/>
</dbReference>
<sequence>MPSLHQRVCTQKQRERQAQIDALSATFSEPLSDDEKKIHALSLARLVQDCNAGTISPSDILSAYGKKTLAAQHLTNCITDFMFEEALQIPAFDDSNESGVVGLSVNSKRGSALLLGVPVSLKDTVNVAGHDTTIGLSRNANCPVPESAPLVRLLQDAGAILHAKTTVPTVLISTETKSDLFGRTSIHSVGASTGGGAALLACGGSKIEITTDIGGSARVPAHFCGVWGLKGSMGRFPSWGTISSLPGFEGVPIVASPMAASLADLEEFWKRIILMQPWTYDFTCIPVPWRTVDFQVERRKLKWGVIWDDGNRSLSLVVDALRANGHEVVDFTPPNVSELLAIGFQLIFADGGAQMRDAGLPGETINTPLRGTLGSFAIPELFKRFLGWIYRDTDPFYAVTI</sequence>
<proteinExistence type="inferred from homology"/>
<dbReference type="InterPro" id="IPR023631">
    <property type="entry name" value="Amidase_dom"/>
</dbReference>
<organism evidence="4 5">
    <name type="scientific">Favolaschia claudopus</name>
    <dbReference type="NCBI Taxonomy" id="2862362"/>
    <lineage>
        <taxon>Eukaryota</taxon>
        <taxon>Fungi</taxon>
        <taxon>Dikarya</taxon>
        <taxon>Basidiomycota</taxon>
        <taxon>Agaricomycotina</taxon>
        <taxon>Agaricomycetes</taxon>
        <taxon>Agaricomycetidae</taxon>
        <taxon>Agaricales</taxon>
        <taxon>Marasmiineae</taxon>
        <taxon>Mycenaceae</taxon>
        <taxon>Favolaschia</taxon>
    </lineage>
</organism>
<dbReference type="InterPro" id="IPR036928">
    <property type="entry name" value="AS_sf"/>
</dbReference>
<dbReference type="AlphaFoldDB" id="A0AAV9Z5R3"/>
<feature type="domain" description="Amidase" evidence="3">
    <location>
        <begin position="59"/>
        <end position="357"/>
    </location>
</feature>
<evidence type="ECO:0000256" key="1">
    <source>
        <dbReference type="ARBA" id="ARBA00009199"/>
    </source>
</evidence>
<evidence type="ECO:0000313" key="4">
    <source>
        <dbReference type="EMBL" id="KAK6971891.1"/>
    </source>
</evidence>
<dbReference type="SUPFAM" id="SSF75304">
    <property type="entry name" value="Amidase signature (AS) enzymes"/>
    <property type="match status" value="1"/>
</dbReference>
<reference evidence="4 5" key="1">
    <citation type="journal article" date="2024" name="J Genomics">
        <title>Draft genome sequencing and assembly of Favolaschia claudopus CIRM-BRFM 2984 isolated from oak limbs.</title>
        <authorList>
            <person name="Navarro D."/>
            <person name="Drula E."/>
            <person name="Chaduli D."/>
            <person name="Cazenave R."/>
            <person name="Ahrendt S."/>
            <person name="Wang J."/>
            <person name="Lipzen A."/>
            <person name="Daum C."/>
            <person name="Barry K."/>
            <person name="Grigoriev I.V."/>
            <person name="Favel A."/>
            <person name="Rosso M.N."/>
            <person name="Martin F."/>
        </authorList>
    </citation>
    <scope>NUCLEOTIDE SEQUENCE [LARGE SCALE GENOMIC DNA]</scope>
    <source>
        <strain evidence="4 5">CIRM-BRFM 2984</strain>
    </source>
</reference>
<name>A0AAV9Z5R3_9AGAR</name>
<gene>
    <name evidence="4" type="ORF">R3P38DRAFT_2813348</name>
</gene>
<dbReference type="PANTHER" id="PTHR46072">
    <property type="entry name" value="AMIDASE-RELATED-RELATED"/>
    <property type="match status" value="1"/>
</dbReference>
<dbReference type="Gene3D" id="3.90.1300.10">
    <property type="entry name" value="Amidase signature (AS) domain"/>
    <property type="match status" value="1"/>
</dbReference>
<evidence type="ECO:0000256" key="2">
    <source>
        <dbReference type="ARBA" id="ARBA00022801"/>
    </source>
</evidence>
<comment type="caution">
    <text evidence="4">The sequence shown here is derived from an EMBL/GenBank/DDBJ whole genome shotgun (WGS) entry which is preliminary data.</text>
</comment>
<evidence type="ECO:0000259" key="3">
    <source>
        <dbReference type="Pfam" id="PF01425"/>
    </source>
</evidence>
<dbReference type="Pfam" id="PF01425">
    <property type="entry name" value="Amidase"/>
    <property type="match status" value="1"/>
</dbReference>
<protein>
    <submittedName>
        <fullName evidence="4">Amidase signature domain-containing protein</fullName>
    </submittedName>
</protein>
<keyword evidence="2" id="KW-0378">Hydrolase</keyword>
<dbReference type="PANTHER" id="PTHR46072:SF10">
    <property type="entry name" value="ACETAMIDASE"/>
    <property type="match status" value="1"/>
</dbReference>
<accession>A0AAV9Z5R3</accession>
<dbReference type="EMBL" id="JAWWNJ010000202">
    <property type="protein sequence ID" value="KAK6971891.1"/>
    <property type="molecule type" value="Genomic_DNA"/>
</dbReference>